<dbReference type="InterPro" id="IPR051951">
    <property type="entry name" value="UNC-93_regulatory"/>
</dbReference>
<evidence type="ECO:0000256" key="3">
    <source>
        <dbReference type="ARBA" id="ARBA00022692"/>
    </source>
</evidence>
<dbReference type="OrthoDB" id="10010517at2759"/>
<evidence type="ECO:0000313" key="7">
    <source>
        <dbReference type="EMBL" id="ESO84620.1"/>
    </source>
</evidence>
<evidence type="ECO:0000256" key="1">
    <source>
        <dbReference type="ARBA" id="ARBA00004141"/>
    </source>
</evidence>
<dbReference type="PANTHER" id="PTHR19444:SF13">
    <property type="entry name" value="PROTEIN UNC-93 HOMOLOG A"/>
    <property type="match status" value="1"/>
</dbReference>
<dbReference type="EMBL" id="KB203440">
    <property type="protein sequence ID" value="ESO84620.1"/>
    <property type="molecule type" value="Genomic_DNA"/>
</dbReference>
<keyword evidence="3 6" id="KW-0812">Transmembrane</keyword>
<dbReference type="Pfam" id="PF05978">
    <property type="entry name" value="UNC-93"/>
    <property type="match status" value="1"/>
</dbReference>
<feature type="transmembrane region" description="Helical" evidence="6">
    <location>
        <begin position="133"/>
        <end position="153"/>
    </location>
</feature>
<keyword evidence="4 6" id="KW-1133">Transmembrane helix</keyword>
<name>V3ZQ39_LOTGI</name>
<organism evidence="7 8">
    <name type="scientific">Lottia gigantea</name>
    <name type="common">Giant owl limpet</name>
    <dbReference type="NCBI Taxonomy" id="225164"/>
    <lineage>
        <taxon>Eukaryota</taxon>
        <taxon>Metazoa</taxon>
        <taxon>Spiralia</taxon>
        <taxon>Lophotrochozoa</taxon>
        <taxon>Mollusca</taxon>
        <taxon>Gastropoda</taxon>
        <taxon>Patellogastropoda</taxon>
        <taxon>Lottioidea</taxon>
        <taxon>Lottiidae</taxon>
        <taxon>Lottia</taxon>
    </lineage>
</organism>
<dbReference type="Proteomes" id="UP000030746">
    <property type="component" value="Unassembled WGS sequence"/>
</dbReference>
<evidence type="ECO:0000256" key="6">
    <source>
        <dbReference type="SAM" id="Phobius"/>
    </source>
</evidence>
<feature type="transmembrane region" description="Helical" evidence="6">
    <location>
        <begin position="197"/>
        <end position="218"/>
    </location>
</feature>
<dbReference type="KEGG" id="lgi:LOTGIDRAFT_236145"/>
<feature type="transmembrane region" description="Helical" evidence="6">
    <location>
        <begin position="406"/>
        <end position="423"/>
    </location>
</feature>
<reference evidence="7 8" key="1">
    <citation type="journal article" date="2013" name="Nature">
        <title>Insights into bilaterian evolution from three spiralian genomes.</title>
        <authorList>
            <person name="Simakov O."/>
            <person name="Marletaz F."/>
            <person name="Cho S.J."/>
            <person name="Edsinger-Gonzales E."/>
            <person name="Havlak P."/>
            <person name="Hellsten U."/>
            <person name="Kuo D.H."/>
            <person name="Larsson T."/>
            <person name="Lv J."/>
            <person name="Arendt D."/>
            <person name="Savage R."/>
            <person name="Osoegawa K."/>
            <person name="de Jong P."/>
            <person name="Grimwood J."/>
            <person name="Chapman J.A."/>
            <person name="Shapiro H."/>
            <person name="Aerts A."/>
            <person name="Otillar R.P."/>
            <person name="Terry A.Y."/>
            <person name="Boore J.L."/>
            <person name="Grigoriev I.V."/>
            <person name="Lindberg D.R."/>
            <person name="Seaver E.C."/>
            <person name="Weisblat D.A."/>
            <person name="Putnam N.H."/>
            <person name="Rokhsar D.S."/>
        </authorList>
    </citation>
    <scope>NUCLEOTIDE SEQUENCE [LARGE SCALE GENOMIC DNA]</scope>
</reference>
<dbReference type="Gene3D" id="1.20.1250.20">
    <property type="entry name" value="MFS general substrate transporter like domains"/>
    <property type="match status" value="1"/>
</dbReference>
<evidence type="ECO:0000313" key="8">
    <source>
        <dbReference type="Proteomes" id="UP000030746"/>
    </source>
</evidence>
<feature type="transmembrane region" description="Helical" evidence="6">
    <location>
        <begin position="31"/>
        <end position="54"/>
    </location>
</feature>
<dbReference type="CTD" id="20250062"/>
<dbReference type="GO" id="GO:0016020">
    <property type="term" value="C:membrane"/>
    <property type="evidence" value="ECO:0007669"/>
    <property type="project" value="UniProtKB-SubCell"/>
</dbReference>
<dbReference type="InterPro" id="IPR036259">
    <property type="entry name" value="MFS_trans_sf"/>
</dbReference>
<evidence type="ECO:0000256" key="2">
    <source>
        <dbReference type="ARBA" id="ARBA00009172"/>
    </source>
</evidence>
<dbReference type="SUPFAM" id="SSF103473">
    <property type="entry name" value="MFS general substrate transporter"/>
    <property type="match status" value="2"/>
</dbReference>
<feature type="transmembrane region" description="Helical" evidence="6">
    <location>
        <begin position="347"/>
        <end position="372"/>
    </location>
</feature>
<feature type="transmembrane region" description="Helical" evidence="6">
    <location>
        <begin position="384"/>
        <end position="400"/>
    </location>
</feature>
<evidence type="ECO:0008006" key="9">
    <source>
        <dbReference type="Google" id="ProtNLM"/>
    </source>
</evidence>
<sequence>MVENPCVAFMFIFTAFVSLQSLQSVLHSSGIGLVSLSCIYTSTVISCLFAPWLISKITTKWTIVAAFAVITAYFGANFFSSHFVLIPFGILMGLMAGPLWSAQATYITTLSITYAKHMQMDECDSMINKFMGLFYGCYRSSQIWGNLISTVVLHSNVSYGNLFDNTTYTRHCGASQCDIHSNELSNFDIVVPDSTKYMLLTIFLACGIMAIVIICVLLDNTEIVKTDFESELNLTNSDTLISTLNMLKDPKCLLLIPLVLFVGLEQGFVFGDFTKSYVNCTLGVNGIGPLLVCFGTVSSISSLVIGFISKHIKRFAFIIAAAIFNIGLLIVLWLWRPLPIDIPNFYVIAGCLGLCDAIWQTQTYTLFGVLFAHKQEAAFSSYRMFHATGCAVAFGYSYFLCVETKVYIMAAVLAIALSLYSIIEIKLQIYNRQLKEIVAL</sequence>
<dbReference type="GeneID" id="20250062"/>
<protein>
    <recommendedName>
        <fullName evidence="9">Major facilitator superfamily (MFS) profile domain-containing protein</fullName>
    </recommendedName>
</protein>
<feature type="transmembrane region" description="Helical" evidence="6">
    <location>
        <begin position="315"/>
        <end position="335"/>
    </location>
</feature>
<evidence type="ECO:0000256" key="5">
    <source>
        <dbReference type="ARBA" id="ARBA00023136"/>
    </source>
</evidence>
<feature type="transmembrane region" description="Helical" evidence="6">
    <location>
        <begin position="252"/>
        <end position="270"/>
    </location>
</feature>
<comment type="subcellular location">
    <subcellularLocation>
        <location evidence="1">Membrane</location>
        <topology evidence="1">Multi-pass membrane protein</topology>
    </subcellularLocation>
</comment>
<gene>
    <name evidence="7" type="ORF">LOTGIDRAFT_236145</name>
</gene>
<evidence type="ECO:0000256" key="4">
    <source>
        <dbReference type="ARBA" id="ARBA00022989"/>
    </source>
</evidence>
<dbReference type="InterPro" id="IPR010291">
    <property type="entry name" value="Ion_channel_UNC-93"/>
</dbReference>
<feature type="transmembrane region" description="Helical" evidence="6">
    <location>
        <begin position="61"/>
        <end position="79"/>
    </location>
</feature>
<dbReference type="AlphaFoldDB" id="V3ZQ39"/>
<dbReference type="HOGENOM" id="CLU_025356_1_1_1"/>
<keyword evidence="8" id="KW-1185">Reference proteome</keyword>
<accession>V3ZQ39</accession>
<keyword evidence="5 6" id="KW-0472">Membrane</keyword>
<dbReference type="OMA" id="YFLCVQT"/>
<feature type="transmembrane region" description="Helical" evidence="6">
    <location>
        <begin position="282"/>
        <end position="308"/>
    </location>
</feature>
<dbReference type="PANTHER" id="PTHR19444">
    <property type="entry name" value="UNC-93 RELATED"/>
    <property type="match status" value="1"/>
</dbReference>
<comment type="similarity">
    <text evidence="2">Belongs to the unc-93 family.</text>
</comment>
<proteinExistence type="inferred from homology"/>
<feature type="transmembrane region" description="Helical" evidence="6">
    <location>
        <begin position="85"/>
        <end position="112"/>
    </location>
</feature>
<dbReference type="RefSeq" id="XP_009064611.1">
    <property type="nucleotide sequence ID" value="XM_009066363.1"/>
</dbReference>